<dbReference type="Proteomes" id="UP000244005">
    <property type="component" value="Unassembled WGS sequence"/>
</dbReference>
<name>A0A2R6X6B3_MARPO</name>
<reference evidence="3" key="1">
    <citation type="journal article" date="2017" name="Cell">
        <title>Insights into land plant evolution garnered from the Marchantia polymorpha genome.</title>
        <authorList>
            <person name="Bowman J.L."/>
            <person name="Kohchi T."/>
            <person name="Yamato K.T."/>
            <person name="Jenkins J."/>
            <person name="Shu S."/>
            <person name="Ishizaki K."/>
            <person name="Yamaoka S."/>
            <person name="Nishihama R."/>
            <person name="Nakamura Y."/>
            <person name="Berger F."/>
            <person name="Adam C."/>
            <person name="Aki S.S."/>
            <person name="Althoff F."/>
            <person name="Araki T."/>
            <person name="Arteaga-Vazquez M.A."/>
            <person name="Balasubrmanian S."/>
            <person name="Barry K."/>
            <person name="Bauer D."/>
            <person name="Boehm C.R."/>
            <person name="Briginshaw L."/>
            <person name="Caballero-Perez J."/>
            <person name="Catarino B."/>
            <person name="Chen F."/>
            <person name="Chiyoda S."/>
            <person name="Chovatia M."/>
            <person name="Davies K.M."/>
            <person name="Delmans M."/>
            <person name="Demura T."/>
            <person name="Dierschke T."/>
            <person name="Dolan L."/>
            <person name="Dorantes-Acosta A.E."/>
            <person name="Eklund D.M."/>
            <person name="Florent S.N."/>
            <person name="Flores-Sandoval E."/>
            <person name="Fujiyama A."/>
            <person name="Fukuzawa H."/>
            <person name="Galik B."/>
            <person name="Grimanelli D."/>
            <person name="Grimwood J."/>
            <person name="Grossniklaus U."/>
            <person name="Hamada T."/>
            <person name="Haseloff J."/>
            <person name="Hetherington A.J."/>
            <person name="Higo A."/>
            <person name="Hirakawa Y."/>
            <person name="Hundley H.N."/>
            <person name="Ikeda Y."/>
            <person name="Inoue K."/>
            <person name="Inoue S.I."/>
            <person name="Ishida S."/>
            <person name="Jia Q."/>
            <person name="Kakita M."/>
            <person name="Kanazawa T."/>
            <person name="Kawai Y."/>
            <person name="Kawashima T."/>
            <person name="Kennedy M."/>
            <person name="Kinose K."/>
            <person name="Kinoshita T."/>
            <person name="Kohara Y."/>
            <person name="Koide E."/>
            <person name="Komatsu K."/>
            <person name="Kopischke S."/>
            <person name="Kubo M."/>
            <person name="Kyozuka J."/>
            <person name="Lagercrantz U."/>
            <person name="Lin S.S."/>
            <person name="Lindquist E."/>
            <person name="Lipzen A.M."/>
            <person name="Lu C.W."/>
            <person name="De Luna E."/>
            <person name="Martienssen R.A."/>
            <person name="Minamino N."/>
            <person name="Mizutani M."/>
            <person name="Mizutani M."/>
            <person name="Mochizuki N."/>
            <person name="Monte I."/>
            <person name="Mosher R."/>
            <person name="Nagasaki H."/>
            <person name="Nakagami H."/>
            <person name="Naramoto S."/>
            <person name="Nishitani K."/>
            <person name="Ohtani M."/>
            <person name="Okamoto T."/>
            <person name="Okumura M."/>
            <person name="Phillips J."/>
            <person name="Pollak B."/>
            <person name="Reinders A."/>
            <person name="Rovekamp M."/>
            <person name="Sano R."/>
            <person name="Sawa S."/>
            <person name="Schmid M.W."/>
            <person name="Shirakawa M."/>
            <person name="Solano R."/>
            <person name="Spunde A."/>
            <person name="Suetsugu N."/>
            <person name="Sugano S."/>
            <person name="Sugiyama A."/>
            <person name="Sun R."/>
            <person name="Suzuki Y."/>
            <person name="Takenaka M."/>
            <person name="Takezawa D."/>
            <person name="Tomogane H."/>
            <person name="Tsuzuki M."/>
            <person name="Ueda T."/>
            <person name="Umeda M."/>
            <person name="Ward J.M."/>
            <person name="Watanabe Y."/>
            <person name="Yazaki K."/>
            <person name="Yokoyama R."/>
            <person name="Yoshitake Y."/>
            <person name="Yotsui I."/>
            <person name="Zachgo S."/>
            <person name="Schmutz J."/>
        </authorList>
    </citation>
    <scope>NUCLEOTIDE SEQUENCE [LARGE SCALE GENOMIC DNA]</scope>
    <source>
        <strain evidence="3">Tak-1</strain>
    </source>
</reference>
<evidence type="ECO:0000313" key="3">
    <source>
        <dbReference type="Proteomes" id="UP000244005"/>
    </source>
</evidence>
<keyword evidence="3" id="KW-1185">Reference proteome</keyword>
<accession>A0A2R6X6B3</accession>
<gene>
    <name evidence="2" type="ORF">MARPO_0033s0058</name>
</gene>
<sequence>MDTIHAHSAPLKTGEQHRPQAGGQPSHPPGSFCSGKFFQQVKAAILKLFCITVSVSALQIVRTARRWACEFPAR</sequence>
<evidence type="ECO:0000256" key="1">
    <source>
        <dbReference type="SAM" id="MobiDB-lite"/>
    </source>
</evidence>
<protein>
    <submittedName>
        <fullName evidence="2">Uncharacterized protein</fullName>
    </submittedName>
</protein>
<dbReference type="AlphaFoldDB" id="A0A2R6X6B3"/>
<feature type="region of interest" description="Disordered" evidence="1">
    <location>
        <begin position="1"/>
        <end position="29"/>
    </location>
</feature>
<evidence type="ECO:0000313" key="2">
    <source>
        <dbReference type="EMBL" id="PTQ41648.1"/>
    </source>
</evidence>
<dbReference type="Gramene" id="Mp1g16020.1">
    <property type="protein sequence ID" value="Mp1g16020.1.cds1"/>
    <property type="gene ID" value="Mp1g16020"/>
</dbReference>
<dbReference type="EMBL" id="KZ772705">
    <property type="protein sequence ID" value="PTQ41648.1"/>
    <property type="molecule type" value="Genomic_DNA"/>
</dbReference>
<proteinExistence type="predicted"/>
<organism evidence="2 3">
    <name type="scientific">Marchantia polymorpha</name>
    <name type="common">Common liverwort</name>
    <name type="synonym">Marchantia aquatica</name>
    <dbReference type="NCBI Taxonomy" id="3197"/>
    <lineage>
        <taxon>Eukaryota</taxon>
        <taxon>Viridiplantae</taxon>
        <taxon>Streptophyta</taxon>
        <taxon>Embryophyta</taxon>
        <taxon>Marchantiophyta</taxon>
        <taxon>Marchantiopsida</taxon>
        <taxon>Marchantiidae</taxon>
        <taxon>Marchantiales</taxon>
        <taxon>Marchantiaceae</taxon>
        <taxon>Marchantia</taxon>
    </lineage>
</organism>